<dbReference type="PANTHER" id="PTHR12835">
    <property type="entry name" value="BIOTIN PROTEIN LIGASE"/>
    <property type="match status" value="1"/>
</dbReference>
<evidence type="ECO:0000259" key="7">
    <source>
        <dbReference type="PROSITE" id="PS51733"/>
    </source>
</evidence>
<keyword evidence="1 8" id="KW-0436">Ligase</keyword>
<sequence>MNQVMEALFQYVAGRGSYSMSELQSALNIDENTLQSTIEELCSISHLYQYDAQMKTLVTLADYVPLDQRQILTQLPKDISDHVLMKCSFVTDSTNTDLERIQLRSLTQHDGILAAVAVTEMQRGGRGRRAKKWISPLAKNLYFSFKYHFPQSAFPHLSTLSLRAGIALLEALNSLGIESAKIKWPNDIWVNGQKLAGILVESTITSQGMDVIIGIGVNNQEDSFSEVVGNHPTSCEAVLGQPLNRNNLVAALTSRLYEICQQIVYTPEKLLDLKEAWKLHSCFVGKTVRLISDKAEEIGQEIGIDESGALLIQYADGSIKPHLSGDLSLRAYS</sequence>
<comment type="catalytic activity">
    <reaction evidence="6">
        <text>biotin + L-lysyl-[protein] + ATP = N(6)-biotinyl-L-lysyl-[protein] + AMP + diphosphate + H(+)</text>
        <dbReference type="Rhea" id="RHEA:11756"/>
        <dbReference type="Rhea" id="RHEA-COMP:9752"/>
        <dbReference type="Rhea" id="RHEA-COMP:10505"/>
        <dbReference type="ChEBI" id="CHEBI:15378"/>
        <dbReference type="ChEBI" id="CHEBI:29969"/>
        <dbReference type="ChEBI" id="CHEBI:30616"/>
        <dbReference type="ChEBI" id="CHEBI:33019"/>
        <dbReference type="ChEBI" id="CHEBI:57586"/>
        <dbReference type="ChEBI" id="CHEBI:83144"/>
        <dbReference type="ChEBI" id="CHEBI:456215"/>
        <dbReference type="EC" id="6.3.4.15"/>
    </reaction>
</comment>
<name>A0A9D1Q4C8_9GAMM</name>
<dbReference type="AlphaFoldDB" id="A0A9D1Q4C8"/>
<dbReference type="NCBIfam" id="TIGR00121">
    <property type="entry name" value="birA_ligase"/>
    <property type="match status" value="1"/>
</dbReference>
<keyword evidence="3" id="KW-0067">ATP-binding</keyword>
<gene>
    <name evidence="8" type="ORF">H9889_02845</name>
</gene>
<dbReference type="InterPro" id="IPR045864">
    <property type="entry name" value="aa-tRNA-synth_II/BPL/LPL"/>
</dbReference>
<dbReference type="GO" id="GO:0004077">
    <property type="term" value="F:biotin--[biotin carboxyl-carrier protein] ligase activity"/>
    <property type="evidence" value="ECO:0007669"/>
    <property type="project" value="UniProtKB-EC"/>
</dbReference>
<evidence type="ECO:0000313" key="8">
    <source>
        <dbReference type="EMBL" id="HIW06248.1"/>
    </source>
</evidence>
<dbReference type="CDD" id="cd16442">
    <property type="entry name" value="BPL"/>
    <property type="match status" value="1"/>
</dbReference>
<comment type="caution">
    <text evidence="8">The sequence shown here is derived from an EMBL/GenBank/DDBJ whole genome shotgun (WGS) entry which is preliminary data.</text>
</comment>
<dbReference type="Gene3D" id="3.30.930.10">
    <property type="entry name" value="Bira Bifunctional Protein, Domain 2"/>
    <property type="match status" value="1"/>
</dbReference>
<dbReference type="InterPro" id="IPR004408">
    <property type="entry name" value="Biotin_CoA_COase_ligase"/>
</dbReference>
<dbReference type="Pfam" id="PF03099">
    <property type="entry name" value="BPL_LplA_LipB"/>
    <property type="match status" value="1"/>
</dbReference>
<accession>A0A9D1Q4C8</accession>
<evidence type="ECO:0000256" key="3">
    <source>
        <dbReference type="ARBA" id="ARBA00022840"/>
    </source>
</evidence>
<evidence type="ECO:0000256" key="5">
    <source>
        <dbReference type="ARBA" id="ARBA00024227"/>
    </source>
</evidence>
<protein>
    <recommendedName>
        <fullName evidence="5">biotin--[biotin carboxyl-carrier protein] ligase</fullName>
        <ecNumber evidence="5">6.3.4.15</ecNumber>
    </recommendedName>
</protein>
<evidence type="ECO:0000313" key="9">
    <source>
        <dbReference type="Proteomes" id="UP000823934"/>
    </source>
</evidence>
<evidence type="ECO:0000256" key="2">
    <source>
        <dbReference type="ARBA" id="ARBA00022741"/>
    </source>
</evidence>
<organism evidence="8 9">
    <name type="scientific">Candidatus Ignatzschineria merdigallinarum</name>
    <dbReference type="NCBI Taxonomy" id="2838621"/>
    <lineage>
        <taxon>Bacteria</taxon>
        <taxon>Pseudomonadati</taxon>
        <taxon>Pseudomonadota</taxon>
        <taxon>Gammaproteobacteria</taxon>
        <taxon>Cardiobacteriales</taxon>
        <taxon>Ignatzschineriaceae</taxon>
        <taxon>Ignatzschineria</taxon>
    </lineage>
</organism>
<dbReference type="GO" id="GO:0005524">
    <property type="term" value="F:ATP binding"/>
    <property type="evidence" value="ECO:0007669"/>
    <property type="project" value="UniProtKB-KW"/>
</dbReference>
<reference evidence="8" key="2">
    <citation type="submission" date="2021-04" db="EMBL/GenBank/DDBJ databases">
        <authorList>
            <person name="Gilroy R."/>
        </authorList>
    </citation>
    <scope>NUCLEOTIDE SEQUENCE</scope>
    <source>
        <strain evidence="8">CHK160-9182</strain>
    </source>
</reference>
<dbReference type="EC" id="6.3.4.15" evidence="5"/>
<evidence type="ECO:0000256" key="6">
    <source>
        <dbReference type="ARBA" id="ARBA00047846"/>
    </source>
</evidence>
<keyword evidence="4" id="KW-0092">Biotin</keyword>
<dbReference type="GO" id="GO:0005737">
    <property type="term" value="C:cytoplasm"/>
    <property type="evidence" value="ECO:0007669"/>
    <property type="project" value="TreeGrafter"/>
</dbReference>
<dbReference type="PANTHER" id="PTHR12835:SF5">
    <property type="entry name" value="BIOTIN--PROTEIN LIGASE"/>
    <property type="match status" value="1"/>
</dbReference>
<keyword evidence="2" id="KW-0547">Nucleotide-binding</keyword>
<dbReference type="SUPFAM" id="SSF50037">
    <property type="entry name" value="C-terminal domain of transcriptional repressors"/>
    <property type="match status" value="1"/>
</dbReference>
<dbReference type="Pfam" id="PF02237">
    <property type="entry name" value="BPL_C"/>
    <property type="match status" value="1"/>
</dbReference>
<dbReference type="InterPro" id="IPR004143">
    <property type="entry name" value="BPL_LPL_catalytic"/>
</dbReference>
<dbReference type="InterPro" id="IPR008988">
    <property type="entry name" value="Transcriptional_repressor_C"/>
</dbReference>
<dbReference type="PROSITE" id="PS51733">
    <property type="entry name" value="BPL_LPL_CATALYTIC"/>
    <property type="match status" value="1"/>
</dbReference>
<evidence type="ECO:0000256" key="4">
    <source>
        <dbReference type="ARBA" id="ARBA00023267"/>
    </source>
</evidence>
<feature type="domain" description="BPL/LPL catalytic" evidence="7">
    <location>
        <begin position="78"/>
        <end position="264"/>
    </location>
</feature>
<dbReference type="SUPFAM" id="SSF55681">
    <property type="entry name" value="Class II aaRS and biotin synthetases"/>
    <property type="match status" value="1"/>
</dbReference>
<evidence type="ECO:0000256" key="1">
    <source>
        <dbReference type="ARBA" id="ARBA00022598"/>
    </source>
</evidence>
<dbReference type="EMBL" id="DXHP01000065">
    <property type="protein sequence ID" value="HIW06248.1"/>
    <property type="molecule type" value="Genomic_DNA"/>
</dbReference>
<proteinExistence type="predicted"/>
<dbReference type="Gene3D" id="2.30.30.100">
    <property type="match status" value="1"/>
</dbReference>
<dbReference type="Proteomes" id="UP000823934">
    <property type="component" value="Unassembled WGS sequence"/>
</dbReference>
<dbReference type="InterPro" id="IPR003142">
    <property type="entry name" value="BPL_C"/>
</dbReference>
<reference evidence="8" key="1">
    <citation type="journal article" date="2021" name="PeerJ">
        <title>Extensive microbial diversity within the chicken gut microbiome revealed by metagenomics and culture.</title>
        <authorList>
            <person name="Gilroy R."/>
            <person name="Ravi A."/>
            <person name="Getino M."/>
            <person name="Pursley I."/>
            <person name="Horton D.L."/>
            <person name="Alikhan N.F."/>
            <person name="Baker D."/>
            <person name="Gharbi K."/>
            <person name="Hall N."/>
            <person name="Watson M."/>
            <person name="Adriaenssens E.M."/>
            <person name="Foster-Nyarko E."/>
            <person name="Jarju S."/>
            <person name="Secka A."/>
            <person name="Antonio M."/>
            <person name="Oren A."/>
            <person name="Chaudhuri R.R."/>
            <person name="La Ragione R."/>
            <person name="Hildebrand F."/>
            <person name="Pallen M.J."/>
        </authorList>
    </citation>
    <scope>NUCLEOTIDE SEQUENCE</scope>
    <source>
        <strain evidence="8">CHK160-9182</strain>
    </source>
</reference>